<name>A0A4R0BPD2_RHILV</name>
<evidence type="ECO:0000313" key="3">
    <source>
        <dbReference type="Proteomes" id="UP000662259"/>
    </source>
</evidence>
<evidence type="ECO:0000256" key="1">
    <source>
        <dbReference type="SAM" id="MobiDB-lite"/>
    </source>
</evidence>
<dbReference type="EMBL" id="WIEZ01000005">
    <property type="protein sequence ID" value="NKM45626.1"/>
    <property type="molecule type" value="Genomic_DNA"/>
</dbReference>
<gene>
    <name evidence="2" type="ORF">GFL91_11635</name>
</gene>
<dbReference type="Proteomes" id="UP000662259">
    <property type="component" value="Unassembled WGS sequence"/>
</dbReference>
<feature type="region of interest" description="Disordered" evidence="1">
    <location>
        <begin position="20"/>
        <end position="60"/>
    </location>
</feature>
<reference evidence="2" key="1">
    <citation type="submission" date="2019-10" db="EMBL/GenBank/DDBJ databases">
        <title>Rhizobium leguminosarum symbiovar viciae collection.</title>
        <authorList>
            <person name="Boivin S."/>
            <person name="Lepetit M."/>
        </authorList>
    </citation>
    <scope>NUCLEOTIDE SEQUENCE</scope>
    <source>
        <strain evidence="2">L143</strain>
    </source>
</reference>
<dbReference type="AlphaFoldDB" id="A0A4R0BPD2"/>
<sequence length="60" mass="6415">MQFRILVCARGPLIRLPAPSPRWGEETRCGASFPFSPRGEGGPKGRMRGPLAPVLSAPAI</sequence>
<protein>
    <submittedName>
        <fullName evidence="2">Uncharacterized protein</fullName>
    </submittedName>
</protein>
<evidence type="ECO:0000313" key="2">
    <source>
        <dbReference type="EMBL" id="NKM45626.1"/>
    </source>
</evidence>
<proteinExistence type="predicted"/>
<accession>A0A4R0BPD2</accession>
<comment type="caution">
    <text evidence="2">The sequence shown here is derived from an EMBL/GenBank/DDBJ whole genome shotgun (WGS) entry which is preliminary data.</text>
</comment>
<organism evidence="2 3">
    <name type="scientific">Rhizobium leguminosarum bv. viciae</name>
    <dbReference type="NCBI Taxonomy" id="387"/>
    <lineage>
        <taxon>Bacteria</taxon>
        <taxon>Pseudomonadati</taxon>
        <taxon>Pseudomonadota</taxon>
        <taxon>Alphaproteobacteria</taxon>
        <taxon>Hyphomicrobiales</taxon>
        <taxon>Rhizobiaceae</taxon>
        <taxon>Rhizobium/Agrobacterium group</taxon>
        <taxon>Rhizobium</taxon>
    </lineage>
</organism>